<keyword evidence="3" id="KW-1185">Reference proteome</keyword>
<dbReference type="EMBL" id="JAMRDG010000001">
    <property type="protein sequence ID" value="KAJ3708947.1"/>
    <property type="molecule type" value="Genomic_DNA"/>
</dbReference>
<comment type="subcellular location">
    <subcellularLocation>
        <location evidence="1">Cell envelope</location>
    </subcellularLocation>
</comment>
<accession>A0AAD6A3A4</accession>
<dbReference type="InterPro" id="IPR051848">
    <property type="entry name" value="PGIP"/>
</dbReference>
<dbReference type="Gene3D" id="3.80.10.10">
    <property type="entry name" value="Ribonuclease Inhibitor"/>
    <property type="match status" value="1"/>
</dbReference>
<dbReference type="PANTHER" id="PTHR48059:SF23">
    <property type="entry name" value="LEUCINE-RICH REPEAT-CONTAINING N-TERMINAL PLANT-TYPE DOMAIN-CONTAINING PROTEIN"/>
    <property type="match status" value="1"/>
</dbReference>
<sequence>MKNSDEIALLKIKQQLGDPPFLSSWVEGFNFCNVAFWQSPPDGFITVRCTNTGRVNIFVMRQLINITAPFPEAICGLTELTILEIDHISGLYGPIPSCLKKMSNLNQISITETSVSGNVPRFYNNPNLTTIILARNNLSHSIPPSLSTLPILTYLDLSSNHLTGTIPKSNGWANVWGIDVSNNHLHGDASFLFSNQSKTGKIVLANNSFEFDLSYVEFSDNLFWLDISHNKIYGKVPDSFATAAGLGYANLSFNRLCGELPQGGNMPYFHFIVVYGAAVFANNSCLCGYPLPPCSTSSPAPAPALVPA</sequence>
<proteinExistence type="predicted"/>
<dbReference type="InterPro" id="IPR032675">
    <property type="entry name" value="LRR_dom_sf"/>
</dbReference>
<comment type="caution">
    <text evidence="2">The sequence shown here is derived from an EMBL/GenBank/DDBJ whole genome shotgun (WGS) entry which is preliminary data.</text>
</comment>
<dbReference type="Proteomes" id="UP001210211">
    <property type="component" value="Unassembled WGS sequence"/>
</dbReference>
<evidence type="ECO:0000313" key="3">
    <source>
        <dbReference type="Proteomes" id="UP001210211"/>
    </source>
</evidence>
<dbReference type="InterPro" id="IPR001611">
    <property type="entry name" value="Leu-rich_rpt"/>
</dbReference>
<evidence type="ECO:0000256" key="1">
    <source>
        <dbReference type="ARBA" id="ARBA00004196"/>
    </source>
</evidence>
<protein>
    <submittedName>
        <fullName evidence="2">Uncharacterized protein</fullName>
    </submittedName>
</protein>
<dbReference type="AlphaFoldDB" id="A0AAD6A3A4"/>
<organism evidence="2 3">
    <name type="scientific">Rhynchospora tenuis</name>
    <dbReference type="NCBI Taxonomy" id="198213"/>
    <lineage>
        <taxon>Eukaryota</taxon>
        <taxon>Viridiplantae</taxon>
        <taxon>Streptophyta</taxon>
        <taxon>Embryophyta</taxon>
        <taxon>Tracheophyta</taxon>
        <taxon>Spermatophyta</taxon>
        <taxon>Magnoliopsida</taxon>
        <taxon>Liliopsida</taxon>
        <taxon>Poales</taxon>
        <taxon>Cyperaceae</taxon>
        <taxon>Cyperoideae</taxon>
        <taxon>Rhynchosporeae</taxon>
        <taxon>Rhynchospora</taxon>
    </lineage>
</organism>
<name>A0AAD6A3A4_9POAL</name>
<dbReference type="PANTHER" id="PTHR48059">
    <property type="entry name" value="POLYGALACTURONASE INHIBITOR 1"/>
    <property type="match status" value="1"/>
</dbReference>
<reference evidence="2 3" key="1">
    <citation type="journal article" date="2022" name="Cell">
        <title>Repeat-based holocentromeres influence genome architecture and karyotype evolution.</title>
        <authorList>
            <person name="Hofstatter P.G."/>
            <person name="Thangavel G."/>
            <person name="Lux T."/>
            <person name="Neumann P."/>
            <person name="Vondrak T."/>
            <person name="Novak P."/>
            <person name="Zhang M."/>
            <person name="Costa L."/>
            <person name="Castellani M."/>
            <person name="Scott A."/>
            <person name="Toegelov H."/>
            <person name="Fuchs J."/>
            <person name="Mata-Sucre Y."/>
            <person name="Dias Y."/>
            <person name="Vanzela A.L.L."/>
            <person name="Huettel B."/>
            <person name="Almeida C.C.S."/>
            <person name="Simkova H."/>
            <person name="Souza G."/>
            <person name="Pedrosa-Harand A."/>
            <person name="Macas J."/>
            <person name="Mayer K.F.X."/>
            <person name="Houben A."/>
            <person name="Marques A."/>
        </authorList>
    </citation>
    <scope>NUCLEOTIDE SEQUENCE [LARGE SCALE GENOMIC DNA]</scope>
    <source>
        <strain evidence="2">RhyTen1mFocal</strain>
    </source>
</reference>
<evidence type="ECO:0000313" key="2">
    <source>
        <dbReference type="EMBL" id="KAJ3708947.1"/>
    </source>
</evidence>
<dbReference type="Pfam" id="PF13855">
    <property type="entry name" value="LRR_8"/>
    <property type="match status" value="1"/>
</dbReference>
<gene>
    <name evidence="2" type="ORF">LUZ61_012652</name>
</gene>
<dbReference type="SUPFAM" id="SSF52058">
    <property type="entry name" value="L domain-like"/>
    <property type="match status" value="1"/>
</dbReference>
<dbReference type="Pfam" id="PF00560">
    <property type="entry name" value="LRR_1"/>
    <property type="match status" value="1"/>
</dbReference>